<dbReference type="InterPro" id="IPR007502">
    <property type="entry name" value="Helicase-assoc_dom"/>
</dbReference>
<proteinExistence type="predicted"/>
<evidence type="ECO:0000256" key="2">
    <source>
        <dbReference type="ARBA" id="ARBA00022490"/>
    </source>
</evidence>
<accession>A0A9P4I9N2</accession>
<keyword evidence="2" id="KW-0963">Cytoplasm</keyword>
<dbReference type="SMART" id="SM00490">
    <property type="entry name" value="HELICc"/>
    <property type="match status" value="1"/>
</dbReference>
<keyword evidence="4" id="KW-0067">ATP-binding</keyword>
<evidence type="ECO:0000256" key="1">
    <source>
        <dbReference type="ARBA" id="ARBA00004496"/>
    </source>
</evidence>
<sequence>MALLPWVCSRCTRRLLRERKFPSRSFNERSKDAAIKSRARSYATACPERSQNIDWEDWFDSAAPYIPSVSGAAFNDRQRRSHHGREWIPPLRLQSSFAPQLEVFQRAPMEMTPKKKRVKSGITMAPPAQVVRLRDEQWVREELEYPTKDDYPEAPDALFDPPSFEALLDAFKEVRPGDLVQRGESRLIRPTVNAHPFWRRVLSARLRDKDWFSVVGEGYTRDEAALAAQMNLIAVLHSQDCLFNAEDLGDLDGFEEKLDLEESTWATIIQVYNYAARYGAIPQYSWQTKSVGDLSFGQVTITINLPSGRTITASATGLSRATMELKACVQLKIAAEKFQVSDERGGLDLRDHEAVNIDNASAFLNAYRMMDPASTITFEKSLHFHHSRPVWQLQAVLDGKALGPPVLYHWLNRGESLVRLVAAVELVKQHPELMDIFKKARDRTQGFALPRTVPIETPGIANVSAVIRRATESVQRTRMADHQVLPDSTGEVPSATRDNFMARYRSARARQYSHQHRMSEHTRSQNLRLSQEYYWINPAIVNMRNERLSLPVNQHRQRILDLIRDHSISIVIGSTGSGKSTQIPQIVLEEAIRGMRGSKCNIVCTQPRRIAAKNLAHRVASERDEVLGEVVGYQVGGGDRVTSELGGSITYSTPEIQTLLLENFPDEVLEGTSHFIIDEVHQRDAATDQLLAMLKRTTEERRDQGKSMPKIILMSATVQSKLFEQYFKIDGMESPPTISVPGRSFPITEFYLEDIIGQLQKNSPAKAVQNILVGQFGSSSYVTQELEFSLQQRNKRREEEEEQDEDADGHPANPETLPVQWSSRFELEDSLQHTPFGLVVSTITHILESTVSGDILVFLPGIATIQTVKEILEEHSLFQDNDSTKHRIIILHAMNRAGIDEAAMPPRTAGERKILLSTDVAETSLTLKDVDFVVDSGLCRTFFTDPLYGVKLFENSWISQASATQRAGRTGRVRPGNYYALFSRERRTSFIPTSRHQDHGPVDLMKRVLRVRKYAPVQDYFRDTIDPPPPESVDNALARLRDIGAMTALDDLTRLGHVLCNSVVSPQHSMQVYMGAVFGCLEPMLIITAAEEMDSLFVHPKDEHSRRRAKAVRKFYAQGTRSDHIVMLNAYREIRKYRDERGEEWAREWAANNFIDYKRFENIDRQFRSLRSLVLNTVAPNQSNAHVIFNSRSDDNTLIQALLVAGNYAGIATHEHDNFFMTPIGIKAQASYMSLASISYHETREESGSSSTLKDTVAVYSRWHRLNNKNSLIGNISPVSPLALLLFGGNIERKPDSDDILVMDDWLSIRVPGEGAAEAALELRTAWNRVWWSAVREFARGKSGTAGSRDARLRQTFVQRVVDLLHTESGGFGIRPINASPISDERTQVAESQGAETPTSDDALQAEDAHETDLKSLKCILPQAQVQMHDSGTDRDFINEWGALPHEA</sequence>
<evidence type="ECO:0000256" key="4">
    <source>
        <dbReference type="ARBA" id="ARBA00022840"/>
    </source>
</evidence>
<dbReference type="Gene3D" id="3.40.50.300">
    <property type="entry name" value="P-loop containing nucleotide triphosphate hydrolases"/>
    <property type="match status" value="2"/>
</dbReference>
<dbReference type="Gene3D" id="1.20.120.1080">
    <property type="match status" value="1"/>
</dbReference>
<keyword evidence="3" id="KW-0547">Nucleotide-binding</keyword>
<evidence type="ECO:0000313" key="8">
    <source>
        <dbReference type="EMBL" id="KAF2097550.1"/>
    </source>
</evidence>
<dbReference type="SMART" id="SM00487">
    <property type="entry name" value="DEXDc"/>
    <property type="match status" value="1"/>
</dbReference>
<dbReference type="GO" id="GO:0005524">
    <property type="term" value="F:ATP binding"/>
    <property type="evidence" value="ECO:0007669"/>
    <property type="project" value="UniProtKB-KW"/>
</dbReference>
<evidence type="ECO:0000256" key="5">
    <source>
        <dbReference type="SAM" id="MobiDB-lite"/>
    </source>
</evidence>
<feature type="compositionally biased region" description="Polar residues" evidence="5">
    <location>
        <begin position="1389"/>
        <end position="1402"/>
    </location>
</feature>
<dbReference type="PANTHER" id="PTHR18934">
    <property type="entry name" value="ATP-DEPENDENT RNA HELICASE"/>
    <property type="match status" value="1"/>
</dbReference>
<dbReference type="InterPro" id="IPR011545">
    <property type="entry name" value="DEAD/DEAH_box_helicase_dom"/>
</dbReference>
<evidence type="ECO:0000259" key="7">
    <source>
        <dbReference type="PROSITE" id="PS51194"/>
    </source>
</evidence>
<feature type="domain" description="Helicase ATP-binding" evidence="6">
    <location>
        <begin position="560"/>
        <end position="736"/>
    </location>
</feature>
<comment type="subcellular location">
    <subcellularLocation>
        <location evidence="1">Cytoplasm</location>
    </subcellularLocation>
</comment>
<dbReference type="CDD" id="cd17917">
    <property type="entry name" value="DEXHc_RHA-like"/>
    <property type="match status" value="1"/>
</dbReference>
<protein>
    <submittedName>
        <fullName evidence="8">P-loop containing nucleoside triphosphate hydrolase protein</fullName>
    </submittedName>
</protein>
<dbReference type="CDD" id="cd18791">
    <property type="entry name" value="SF2_C_RHA"/>
    <property type="match status" value="1"/>
</dbReference>
<keyword evidence="9" id="KW-1185">Reference proteome</keyword>
<organism evidence="8 9">
    <name type="scientific">Rhizodiscina lignyota</name>
    <dbReference type="NCBI Taxonomy" id="1504668"/>
    <lineage>
        <taxon>Eukaryota</taxon>
        <taxon>Fungi</taxon>
        <taxon>Dikarya</taxon>
        <taxon>Ascomycota</taxon>
        <taxon>Pezizomycotina</taxon>
        <taxon>Dothideomycetes</taxon>
        <taxon>Pleosporomycetidae</taxon>
        <taxon>Aulographales</taxon>
        <taxon>Rhizodiscinaceae</taxon>
        <taxon>Rhizodiscina</taxon>
    </lineage>
</organism>
<dbReference type="Pfam" id="PF00271">
    <property type="entry name" value="Helicase_C"/>
    <property type="match status" value="1"/>
</dbReference>
<dbReference type="GO" id="GO:0005737">
    <property type="term" value="C:cytoplasm"/>
    <property type="evidence" value="ECO:0007669"/>
    <property type="project" value="UniProtKB-SubCell"/>
</dbReference>
<dbReference type="GO" id="GO:0016787">
    <property type="term" value="F:hydrolase activity"/>
    <property type="evidence" value="ECO:0007669"/>
    <property type="project" value="UniProtKB-KW"/>
</dbReference>
<dbReference type="GO" id="GO:0003723">
    <property type="term" value="F:RNA binding"/>
    <property type="evidence" value="ECO:0007669"/>
    <property type="project" value="TreeGrafter"/>
</dbReference>
<dbReference type="EMBL" id="ML978128">
    <property type="protein sequence ID" value="KAF2097550.1"/>
    <property type="molecule type" value="Genomic_DNA"/>
</dbReference>
<gene>
    <name evidence="8" type="ORF">NA57DRAFT_77806</name>
</gene>
<dbReference type="SUPFAM" id="SSF52540">
    <property type="entry name" value="P-loop containing nucleoside triphosphate hydrolases"/>
    <property type="match status" value="2"/>
</dbReference>
<dbReference type="Pfam" id="PF00270">
    <property type="entry name" value="DEAD"/>
    <property type="match status" value="1"/>
</dbReference>
<dbReference type="PROSITE" id="PS51192">
    <property type="entry name" value="HELICASE_ATP_BIND_1"/>
    <property type="match status" value="1"/>
</dbReference>
<reference evidence="8" key="1">
    <citation type="journal article" date="2020" name="Stud. Mycol.">
        <title>101 Dothideomycetes genomes: a test case for predicting lifestyles and emergence of pathogens.</title>
        <authorList>
            <person name="Haridas S."/>
            <person name="Albert R."/>
            <person name="Binder M."/>
            <person name="Bloem J."/>
            <person name="Labutti K."/>
            <person name="Salamov A."/>
            <person name="Andreopoulos B."/>
            <person name="Baker S."/>
            <person name="Barry K."/>
            <person name="Bills G."/>
            <person name="Bluhm B."/>
            <person name="Cannon C."/>
            <person name="Castanera R."/>
            <person name="Culley D."/>
            <person name="Daum C."/>
            <person name="Ezra D."/>
            <person name="Gonzalez J."/>
            <person name="Henrissat B."/>
            <person name="Kuo A."/>
            <person name="Liang C."/>
            <person name="Lipzen A."/>
            <person name="Lutzoni F."/>
            <person name="Magnuson J."/>
            <person name="Mondo S."/>
            <person name="Nolan M."/>
            <person name="Ohm R."/>
            <person name="Pangilinan J."/>
            <person name="Park H.-J."/>
            <person name="Ramirez L."/>
            <person name="Alfaro M."/>
            <person name="Sun H."/>
            <person name="Tritt A."/>
            <person name="Yoshinaga Y."/>
            <person name="Zwiers L.-H."/>
            <person name="Turgeon B."/>
            <person name="Goodwin S."/>
            <person name="Spatafora J."/>
            <person name="Crous P."/>
            <person name="Grigoriev I."/>
        </authorList>
    </citation>
    <scope>NUCLEOTIDE SEQUENCE</scope>
    <source>
        <strain evidence="8">CBS 133067</strain>
    </source>
</reference>
<dbReference type="GO" id="GO:0004386">
    <property type="term" value="F:helicase activity"/>
    <property type="evidence" value="ECO:0007669"/>
    <property type="project" value="TreeGrafter"/>
</dbReference>
<dbReference type="InterPro" id="IPR001650">
    <property type="entry name" value="Helicase_C-like"/>
</dbReference>
<keyword evidence="8" id="KW-0378">Hydrolase</keyword>
<feature type="region of interest" description="Disordered" evidence="5">
    <location>
        <begin position="792"/>
        <end position="817"/>
    </location>
</feature>
<feature type="domain" description="Helicase C-terminal" evidence="7">
    <location>
        <begin position="842"/>
        <end position="1041"/>
    </location>
</feature>
<evidence type="ECO:0000259" key="6">
    <source>
        <dbReference type="PROSITE" id="PS51192"/>
    </source>
</evidence>
<dbReference type="InterPro" id="IPR027417">
    <property type="entry name" value="P-loop_NTPase"/>
</dbReference>
<feature type="region of interest" description="Disordered" evidence="5">
    <location>
        <begin position="1376"/>
        <end position="1408"/>
    </location>
</feature>
<dbReference type="Pfam" id="PF21010">
    <property type="entry name" value="HA2_C"/>
    <property type="match status" value="1"/>
</dbReference>
<dbReference type="Proteomes" id="UP000799772">
    <property type="component" value="Unassembled WGS sequence"/>
</dbReference>
<dbReference type="PANTHER" id="PTHR18934:SF113">
    <property type="entry name" value="ATP-DEPENDENT RNA HELICASE TDRD9"/>
    <property type="match status" value="1"/>
</dbReference>
<dbReference type="SMART" id="SM00847">
    <property type="entry name" value="HA2"/>
    <property type="match status" value="1"/>
</dbReference>
<comment type="caution">
    <text evidence="8">The sequence shown here is derived from an EMBL/GenBank/DDBJ whole genome shotgun (WGS) entry which is preliminary data.</text>
</comment>
<evidence type="ECO:0000313" key="9">
    <source>
        <dbReference type="Proteomes" id="UP000799772"/>
    </source>
</evidence>
<dbReference type="InterPro" id="IPR014001">
    <property type="entry name" value="Helicase_ATP-bd"/>
</dbReference>
<evidence type="ECO:0000256" key="3">
    <source>
        <dbReference type="ARBA" id="ARBA00022741"/>
    </source>
</evidence>
<dbReference type="OrthoDB" id="5600252at2759"/>
<dbReference type="PROSITE" id="PS51194">
    <property type="entry name" value="HELICASE_CTER"/>
    <property type="match status" value="1"/>
</dbReference>
<name>A0A9P4I9N2_9PEZI</name>